<keyword evidence="1" id="KW-0812">Transmembrane</keyword>
<organism evidence="3 4">
    <name type="scientific">Taphrina deformans (strain PYCC 5710 / ATCC 11124 / CBS 356.35 / IMI 108563 / JCM 9778 / NBRC 8474)</name>
    <name type="common">Peach leaf curl fungus</name>
    <name type="synonym">Lalaria deformans</name>
    <dbReference type="NCBI Taxonomy" id="1097556"/>
    <lineage>
        <taxon>Eukaryota</taxon>
        <taxon>Fungi</taxon>
        <taxon>Dikarya</taxon>
        <taxon>Ascomycota</taxon>
        <taxon>Taphrinomycotina</taxon>
        <taxon>Taphrinomycetes</taxon>
        <taxon>Taphrinales</taxon>
        <taxon>Taphrinaceae</taxon>
        <taxon>Taphrina</taxon>
    </lineage>
</organism>
<protein>
    <recommendedName>
        <fullName evidence="5">ER membrane protein complex subunit 10</fullName>
    </recommendedName>
</protein>
<dbReference type="STRING" id="1097556.R4X944"/>
<keyword evidence="1" id="KW-1133">Transmembrane helix</keyword>
<feature type="signal peptide" evidence="2">
    <location>
        <begin position="1"/>
        <end position="19"/>
    </location>
</feature>
<dbReference type="AlphaFoldDB" id="R4X944"/>
<dbReference type="PANTHER" id="PTHR39219">
    <property type="entry name" value="ER MEMBRANE PROTEIN COMPLEX SUBUNIT 10"/>
    <property type="match status" value="1"/>
</dbReference>
<dbReference type="Pfam" id="PF21203">
    <property type="entry name" value="ECM10"/>
    <property type="match status" value="1"/>
</dbReference>
<comment type="caution">
    <text evidence="3">The sequence shown here is derived from an EMBL/GenBank/DDBJ whole genome shotgun (WGS) entry which is preliminary data.</text>
</comment>
<feature type="chain" id="PRO_5004373173" description="ER membrane protein complex subunit 10" evidence="2">
    <location>
        <begin position="20"/>
        <end position="219"/>
    </location>
</feature>
<feature type="transmembrane region" description="Helical" evidence="1">
    <location>
        <begin position="199"/>
        <end position="216"/>
    </location>
</feature>
<evidence type="ECO:0000256" key="2">
    <source>
        <dbReference type="SAM" id="SignalP"/>
    </source>
</evidence>
<dbReference type="Proteomes" id="UP000013776">
    <property type="component" value="Unassembled WGS sequence"/>
</dbReference>
<keyword evidence="2" id="KW-0732">Signal</keyword>
<evidence type="ECO:0000256" key="1">
    <source>
        <dbReference type="SAM" id="Phobius"/>
    </source>
</evidence>
<gene>
    <name evidence="3" type="ORF">TAPDE_002222</name>
</gene>
<accession>R4X944</accession>
<evidence type="ECO:0008006" key="5">
    <source>
        <dbReference type="Google" id="ProtNLM"/>
    </source>
</evidence>
<evidence type="ECO:0000313" key="3">
    <source>
        <dbReference type="EMBL" id="CCG82221.1"/>
    </source>
</evidence>
<keyword evidence="4" id="KW-1185">Reference proteome</keyword>
<name>R4X944_TAPDE</name>
<proteinExistence type="predicted"/>
<dbReference type="PANTHER" id="PTHR39219:SF1">
    <property type="entry name" value="ER MEMBRANE PROTEIN COMPLEX SUBUNIT 10"/>
    <property type="match status" value="1"/>
</dbReference>
<reference evidence="3 4" key="1">
    <citation type="journal article" date="2013" name="MBio">
        <title>Genome sequencing of the plant pathogen Taphrina deformans, the causal agent of peach leaf curl.</title>
        <authorList>
            <person name="Cisse O.H."/>
            <person name="Almeida J.M.G.C.F."/>
            <person name="Fonseca A."/>
            <person name="Kumar A.A."/>
            <person name="Salojaervi J."/>
            <person name="Overmyer K."/>
            <person name="Hauser P.M."/>
            <person name="Pagni M."/>
        </authorList>
    </citation>
    <scope>NUCLEOTIDE SEQUENCE [LARGE SCALE GENOMIC DNA]</scope>
    <source>
        <strain evidence="4">PYCC 5710 / ATCC 11124 / CBS 356.35 / IMI 108563 / JCM 9778 / NBRC 8474</strain>
    </source>
</reference>
<sequence>MRLLSFLVPTISLFLTVFGEDSTSPAHETTLEDYKTVTIYDSISLDYPLELRERGSLTYSAKNRSGVFSESGVLSRPHDGALHVYRIGTEKIMSAKFKPLDIVNEDDFVDETLKVHIDPNGEIFHTSYDLTKAARAPGTFKIIIDHMDDHIGPEVIFNDRSTKSKSSKTAKAVVLNEEGLPIIEEEEEEVPEKTFLQKYWIYAIPLLLVLVLGGGGDQT</sequence>
<keyword evidence="1" id="KW-0472">Membrane</keyword>
<dbReference type="VEuPathDB" id="FungiDB:TAPDE_002222"/>
<dbReference type="EMBL" id="CAHR02000074">
    <property type="protein sequence ID" value="CCG82221.1"/>
    <property type="molecule type" value="Genomic_DNA"/>
</dbReference>
<evidence type="ECO:0000313" key="4">
    <source>
        <dbReference type="Proteomes" id="UP000013776"/>
    </source>
</evidence>